<comment type="caution">
    <text evidence="5">The sequence shown here is derived from an EMBL/GenBank/DDBJ whole genome shotgun (WGS) entry which is preliminary data.</text>
</comment>
<feature type="transmembrane region" description="Helical" evidence="3">
    <location>
        <begin position="91"/>
        <end position="108"/>
    </location>
</feature>
<evidence type="ECO:0000259" key="4">
    <source>
        <dbReference type="Pfam" id="PF01478"/>
    </source>
</evidence>
<feature type="domain" description="Prepilin type IV endopeptidase peptidase" evidence="4">
    <location>
        <begin position="118"/>
        <end position="228"/>
    </location>
</feature>
<evidence type="ECO:0000256" key="3">
    <source>
        <dbReference type="SAM" id="Phobius"/>
    </source>
</evidence>
<dbReference type="PRINTS" id="PR00864">
    <property type="entry name" value="PREPILNPTASE"/>
</dbReference>
<dbReference type="Pfam" id="PF01478">
    <property type="entry name" value="Peptidase_A24"/>
    <property type="match status" value="1"/>
</dbReference>
<feature type="transmembrane region" description="Helical" evidence="3">
    <location>
        <begin position="243"/>
        <end position="260"/>
    </location>
</feature>
<name>A0ABU7PCK4_9ACTN</name>
<protein>
    <submittedName>
        <fullName evidence="5">A24 family peptidase</fullName>
        <ecNumber evidence="5">3.4.23.-</ecNumber>
    </submittedName>
</protein>
<keyword evidence="3" id="KW-0472">Membrane</keyword>
<keyword evidence="5" id="KW-0378">Hydrolase</keyword>
<dbReference type="GO" id="GO:0016787">
    <property type="term" value="F:hydrolase activity"/>
    <property type="evidence" value="ECO:0007669"/>
    <property type="project" value="UniProtKB-KW"/>
</dbReference>
<dbReference type="EC" id="3.4.23.-" evidence="5"/>
<feature type="transmembrane region" description="Helical" evidence="3">
    <location>
        <begin position="205"/>
        <end position="231"/>
    </location>
</feature>
<dbReference type="PANTHER" id="PTHR30487:SF0">
    <property type="entry name" value="PREPILIN LEADER PEPTIDASE_N-METHYLTRANSFERASE-RELATED"/>
    <property type="match status" value="1"/>
</dbReference>
<dbReference type="Proteomes" id="UP001344658">
    <property type="component" value="Unassembled WGS sequence"/>
</dbReference>
<keyword evidence="3" id="KW-0812">Transmembrane</keyword>
<dbReference type="InterPro" id="IPR050882">
    <property type="entry name" value="Prepilin_peptidase/N-MTase"/>
</dbReference>
<reference evidence="5 6" key="1">
    <citation type="submission" date="2023-12" db="EMBL/GenBank/DDBJ databases">
        <title>Streptomyces sp. V4-01.</title>
        <authorList>
            <person name="Somphong A."/>
            <person name="Phongsopitanun W."/>
        </authorList>
    </citation>
    <scope>NUCLEOTIDE SEQUENCE [LARGE SCALE GENOMIC DNA]</scope>
    <source>
        <strain evidence="5 6">V4-01</strain>
    </source>
</reference>
<keyword evidence="3" id="KW-1133">Transmembrane helix</keyword>
<evidence type="ECO:0000313" key="5">
    <source>
        <dbReference type="EMBL" id="MEE4543536.1"/>
    </source>
</evidence>
<evidence type="ECO:0000256" key="1">
    <source>
        <dbReference type="ARBA" id="ARBA00005801"/>
    </source>
</evidence>
<dbReference type="InterPro" id="IPR014032">
    <property type="entry name" value="Peptidase_A24A_bac"/>
</dbReference>
<gene>
    <name evidence="5" type="ORF">V2S66_16335</name>
</gene>
<dbReference type="InterPro" id="IPR000045">
    <property type="entry name" value="Prepilin_IV_endopep_pep"/>
</dbReference>
<proteinExistence type="inferred from homology"/>
<feature type="transmembrane region" description="Helical" evidence="3">
    <location>
        <begin position="140"/>
        <end position="158"/>
    </location>
</feature>
<feature type="transmembrane region" description="Helical" evidence="3">
    <location>
        <begin position="115"/>
        <end position="134"/>
    </location>
</feature>
<feature type="transmembrane region" description="Helical" evidence="3">
    <location>
        <begin position="165"/>
        <end position="185"/>
    </location>
</feature>
<dbReference type="EMBL" id="JAZEWV010000011">
    <property type="protein sequence ID" value="MEE4543536.1"/>
    <property type="molecule type" value="Genomic_DNA"/>
</dbReference>
<organism evidence="5 6">
    <name type="scientific">Actinacidiphila polyblastidii</name>
    <dbReference type="NCBI Taxonomy" id="3110430"/>
    <lineage>
        <taxon>Bacteria</taxon>
        <taxon>Bacillati</taxon>
        <taxon>Actinomycetota</taxon>
        <taxon>Actinomycetes</taxon>
        <taxon>Kitasatosporales</taxon>
        <taxon>Streptomycetaceae</taxon>
        <taxon>Actinacidiphila</taxon>
    </lineage>
</organism>
<dbReference type="Gene3D" id="1.20.120.1220">
    <property type="match status" value="1"/>
</dbReference>
<evidence type="ECO:0000313" key="6">
    <source>
        <dbReference type="Proteomes" id="UP001344658"/>
    </source>
</evidence>
<sequence>MHVYLIAAAAVWGGVSGLLLPRAAYRLAVEPEQPWAGACPAGHPVGGWLGPARCRACARPAGGAAATVDATAAEDVAAPVRADGRYGPGPVLALACALACAALAHAVGARPELGVWLLLAPAGLLLARVDLLVFRLPDVLTLPAAAGAALLLGLAALLPRHDGSWTRALIAAAALGVLYLVLFLVNPVGMGFGDVKLAPTLGLALGWYGWQAVFLGTFAGFLLGALTGLVLLLTRRANRKSPIPFGPFMLLGAFGAVLLAA</sequence>
<evidence type="ECO:0000256" key="2">
    <source>
        <dbReference type="RuleBase" id="RU003793"/>
    </source>
</evidence>
<comment type="similarity">
    <text evidence="1 2">Belongs to the peptidase A24 family.</text>
</comment>
<accession>A0ABU7PCK4</accession>
<dbReference type="PANTHER" id="PTHR30487">
    <property type="entry name" value="TYPE 4 PREPILIN-LIKE PROTEINS LEADER PEPTIDE-PROCESSING ENZYME"/>
    <property type="match status" value="1"/>
</dbReference>
<keyword evidence="6" id="KW-1185">Reference proteome</keyword>
<dbReference type="RefSeq" id="WP_330796050.1">
    <property type="nucleotide sequence ID" value="NZ_JAZEWV010000011.1"/>
</dbReference>